<dbReference type="InterPro" id="IPR017853">
    <property type="entry name" value="GH"/>
</dbReference>
<dbReference type="Gene3D" id="3.20.20.80">
    <property type="entry name" value="Glycosidases"/>
    <property type="match status" value="1"/>
</dbReference>
<evidence type="ECO:0000313" key="4">
    <source>
        <dbReference type="Proteomes" id="UP000290289"/>
    </source>
</evidence>
<dbReference type="PANTHER" id="PTHR10353">
    <property type="entry name" value="GLYCOSYL HYDROLASE"/>
    <property type="match status" value="1"/>
</dbReference>
<dbReference type="InterPro" id="IPR001360">
    <property type="entry name" value="Glyco_hydro_1"/>
</dbReference>
<evidence type="ECO:0008006" key="5">
    <source>
        <dbReference type="Google" id="ProtNLM"/>
    </source>
</evidence>
<sequence length="139" mass="15675">MGPASRKFGRQKLQTQLQQLPPSPISLFKTVYQIRNDFKDYSEFLFKKFGDRVKHWFTINEPNIVAQYGYELGISPPGRCSLPSALCALGSPVKCFETVGPCKFGGNSSTEPYIAAHNIILAHATMVKLYKEKYQARLL</sequence>
<name>A0A498IFU2_MALDO</name>
<evidence type="ECO:0000313" key="3">
    <source>
        <dbReference type="EMBL" id="RXH80113.1"/>
    </source>
</evidence>
<dbReference type="GO" id="GO:0008422">
    <property type="term" value="F:beta-glucosidase activity"/>
    <property type="evidence" value="ECO:0007669"/>
    <property type="project" value="TreeGrafter"/>
</dbReference>
<proteinExistence type="inferred from homology"/>
<protein>
    <recommendedName>
        <fullName evidence="5">Beta-glucosidase</fullName>
    </recommendedName>
</protein>
<accession>A0A498IFU2</accession>
<dbReference type="Pfam" id="PF00232">
    <property type="entry name" value="Glyco_hydro_1"/>
    <property type="match status" value="1"/>
</dbReference>
<dbReference type="Proteomes" id="UP000290289">
    <property type="component" value="Chromosome 13"/>
</dbReference>
<comment type="similarity">
    <text evidence="1 2">Belongs to the glycosyl hydrolase 1 family.</text>
</comment>
<organism evidence="3 4">
    <name type="scientific">Malus domestica</name>
    <name type="common">Apple</name>
    <name type="synonym">Pyrus malus</name>
    <dbReference type="NCBI Taxonomy" id="3750"/>
    <lineage>
        <taxon>Eukaryota</taxon>
        <taxon>Viridiplantae</taxon>
        <taxon>Streptophyta</taxon>
        <taxon>Embryophyta</taxon>
        <taxon>Tracheophyta</taxon>
        <taxon>Spermatophyta</taxon>
        <taxon>Magnoliopsida</taxon>
        <taxon>eudicotyledons</taxon>
        <taxon>Gunneridae</taxon>
        <taxon>Pentapetalae</taxon>
        <taxon>rosids</taxon>
        <taxon>fabids</taxon>
        <taxon>Rosales</taxon>
        <taxon>Rosaceae</taxon>
        <taxon>Amygdaloideae</taxon>
        <taxon>Maleae</taxon>
        <taxon>Malus</taxon>
    </lineage>
</organism>
<keyword evidence="4" id="KW-1185">Reference proteome</keyword>
<dbReference type="SUPFAM" id="SSF51445">
    <property type="entry name" value="(Trans)glycosidases"/>
    <property type="match status" value="1"/>
</dbReference>
<dbReference type="PANTHER" id="PTHR10353:SF154">
    <property type="entry name" value="BETA-GLUCOSIDASE 9-RELATED"/>
    <property type="match status" value="1"/>
</dbReference>
<dbReference type="GO" id="GO:0005975">
    <property type="term" value="P:carbohydrate metabolic process"/>
    <property type="evidence" value="ECO:0007669"/>
    <property type="project" value="InterPro"/>
</dbReference>
<comment type="caution">
    <text evidence="3">The sequence shown here is derived from an EMBL/GenBank/DDBJ whole genome shotgun (WGS) entry which is preliminary data.</text>
</comment>
<evidence type="ECO:0000256" key="1">
    <source>
        <dbReference type="ARBA" id="ARBA00010838"/>
    </source>
</evidence>
<dbReference type="EMBL" id="RDQH01000339">
    <property type="protein sequence ID" value="RXH80113.1"/>
    <property type="molecule type" value="Genomic_DNA"/>
</dbReference>
<evidence type="ECO:0000256" key="2">
    <source>
        <dbReference type="RuleBase" id="RU003690"/>
    </source>
</evidence>
<gene>
    <name evidence="3" type="ORF">DVH24_041260</name>
</gene>
<dbReference type="AlphaFoldDB" id="A0A498IFU2"/>
<reference evidence="3 4" key="1">
    <citation type="submission" date="2018-10" db="EMBL/GenBank/DDBJ databases">
        <title>A high-quality apple genome assembly.</title>
        <authorList>
            <person name="Hu J."/>
        </authorList>
    </citation>
    <scope>NUCLEOTIDE SEQUENCE [LARGE SCALE GENOMIC DNA]</scope>
    <source>
        <strain evidence="4">cv. HFTH1</strain>
        <tissue evidence="3">Young leaf</tissue>
    </source>
</reference>